<dbReference type="AlphaFoldDB" id="A0A6J5FV98"/>
<gene>
    <name evidence="1" type="ORF">LMG28688_02045</name>
</gene>
<evidence type="ECO:0000313" key="2">
    <source>
        <dbReference type="Proteomes" id="UP000494119"/>
    </source>
</evidence>
<reference evidence="1 2" key="1">
    <citation type="submission" date="2020-04" db="EMBL/GenBank/DDBJ databases">
        <authorList>
            <person name="De Canck E."/>
        </authorList>
    </citation>
    <scope>NUCLEOTIDE SEQUENCE [LARGE SCALE GENOMIC DNA]</scope>
    <source>
        <strain evidence="1 2">LMG 28688</strain>
    </source>
</reference>
<sequence length="82" mass="9049">MINISQKQIACGVWKLVESGIFQYVADHGRKPAALILHPEQQAELMREMGLKSALLDGISILSSPCFDMPILADSYGNFVEL</sequence>
<evidence type="ECO:0000313" key="1">
    <source>
        <dbReference type="EMBL" id="CAB3785470.1"/>
    </source>
</evidence>
<dbReference type="EMBL" id="CADIKL010000008">
    <property type="protein sequence ID" value="CAB3785470.1"/>
    <property type="molecule type" value="Genomic_DNA"/>
</dbReference>
<proteinExistence type="predicted"/>
<keyword evidence="2" id="KW-1185">Reference proteome</keyword>
<accession>A0A6J5FV98</accession>
<name>A0A6J5FV98_9BURK</name>
<protein>
    <submittedName>
        <fullName evidence="1">Uncharacterized protein</fullName>
    </submittedName>
</protein>
<organism evidence="1 2">
    <name type="scientific">Paraburkholderia caffeinitolerans</name>
    <dbReference type="NCBI Taxonomy" id="1723730"/>
    <lineage>
        <taxon>Bacteria</taxon>
        <taxon>Pseudomonadati</taxon>
        <taxon>Pseudomonadota</taxon>
        <taxon>Betaproteobacteria</taxon>
        <taxon>Burkholderiales</taxon>
        <taxon>Burkholderiaceae</taxon>
        <taxon>Paraburkholderia</taxon>
    </lineage>
</organism>
<dbReference type="Proteomes" id="UP000494119">
    <property type="component" value="Unassembled WGS sequence"/>
</dbReference>